<evidence type="ECO:0000256" key="3">
    <source>
        <dbReference type="PROSITE-ProRule" id="PRU00023"/>
    </source>
</evidence>
<dbReference type="PROSITE" id="PS50088">
    <property type="entry name" value="ANK_REPEAT"/>
    <property type="match status" value="2"/>
</dbReference>
<sequence length="79" mass="8750">GRYPLHCACIEGQAGFAIELLDKGVNVNSANENGYTALHYSAMWSQLDCLKVLLNKGADVNLKTLNEETAYDVAKRYKK</sequence>
<keyword evidence="6" id="KW-1185">Reference proteome</keyword>
<dbReference type="PANTHER" id="PTHR24173:SF74">
    <property type="entry name" value="ANKYRIN REPEAT DOMAIN-CONTAINING PROTEIN 16"/>
    <property type="match status" value="1"/>
</dbReference>
<dbReference type="SUPFAM" id="SSF48403">
    <property type="entry name" value="Ankyrin repeat"/>
    <property type="match status" value="1"/>
</dbReference>
<dbReference type="PANTHER" id="PTHR24173">
    <property type="entry name" value="ANKYRIN REPEAT CONTAINING"/>
    <property type="match status" value="1"/>
</dbReference>
<name>T1EI80_HELRO</name>
<dbReference type="OrthoDB" id="70519at2759"/>
<dbReference type="EMBL" id="KB097143">
    <property type="protein sequence ID" value="ESN98931.1"/>
    <property type="molecule type" value="Genomic_DNA"/>
</dbReference>
<dbReference type="RefSeq" id="XP_009022864.1">
    <property type="nucleotide sequence ID" value="XM_009024616.1"/>
</dbReference>
<reference evidence="6" key="1">
    <citation type="submission" date="2012-12" db="EMBL/GenBank/DDBJ databases">
        <authorList>
            <person name="Hellsten U."/>
            <person name="Grimwood J."/>
            <person name="Chapman J.A."/>
            <person name="Shapiro H."/>
            <person name="Aerts A."/>
            <person name="Otillar R.P."/>
            <person name="Terry A.Y."/>
            <person name="Boore J.L."/>
            <person name="Simakov O."/>
            <person name="Marletaz F."/>
            <person name="Cho S.-J."/>
            <person name="Edsinger-Gonzales E."/>
            <person name="Havlak P."/>
            <person name="Kuo D.-H."/>
            <person name="Larsson T."/>
            <person name="Lv J."/>
            <person name="Arendt D."/>
            <person name="Savage R."/>
            <person name="Osoegawa K."/>
            <person name="de Jong P."/>
            <person name="Lindberg D.R."/>
            <person name="Seaver E.C."/>
            <person name="Weisblat D.A."/>
            <person name="Putnam N.H."/>
            <person name="Grigoriev I.V."/>
            <person name="Rokhsar D.S."/>
        </authorList>
    </citation>
    <scope>NUCLEOTIDE SEQUENCE</scope>
</reference>
<dbReference type="InterPro" id="IPR036770">
    <property type="entry name" value="Ankyrin_rpt-contain_sf"/>
</dbReference>
<gene>
    <name evidence="5" type="primary">20196280</name>
    <name evidence="4" type="ORF">HELRODRAFT_135312</name>
</gene>
<dbReference type="PRINTS" id="PR01415">
    <property type="entry name" value="ANKYRIN"/>
</dbReference>
<dbReference type="Gene3D" id="1.25.40.20">
    <property type="entry name" value="Ankyrin repeat-containing domain"/>
    <property type="match status" value="1"/>
</dbReference>
<dbReference type="PROSITE" id="PS50297">
    <property type="entry name" value="ANK_REP_REGION"/>
    <property type="match status" value="2"/>
</dbReference>
<reference evidence="5" key="3">
    <citation type="submission" date="2015-06" db="UniProtKB">
        <authorList>
            <consortium name="EnsemblMetazoa"/>
        </authorList>
    </citation>
    <scope>IDENTIFICATION</scope>
</reference>
<dbReference type="SMART" id="SM00248">
    <property type="entry name" value="ANK"/>
    <property type="match status" value="2"/>
</dbReference>
<reference evidence="4 6" key="2">
    <citation type="journal article" date="2013" name="Nature">
        <title>Insights into bilaterian evolution from three spiralian genomes.</title>
        <authorList>
            <person name="Simakov O."/>
            <person name="Marletaz F."/>
            <person name="Cho S.J."/>
            <person name="Edsinger-Gonzales E."/>
            <person name="Havlak P."/>
            <person name="Hellsten U."/>
            <person name="Kuo D.H."/>
            <person name="Larsson T."/>
            <person name="Lv J."/>
            <person name="Arendt D."/>
            <person name="Savage R."/>
            <person name="Osoegawa K."/>
            <person name="de Jong P."/>
            <person name="Grimwood J."/>
            <person name="Chapman J.A."/>
            <person name="Shapiro H."/>
            <person name="Aerts A."/>
            <person name="Otillar R.P."/>
            <person name="Terry A.Y."/>
            <person name="Boore J.L."/>
            <person name="Grigoriev I.V."/>
            <person name="Lindberg D.R."/>
            <person name="Seaver E.C."/>
            <person name="Weisblat D.A."/>
            <person name="Putnam N.H."/>
            <person name="Rokhsar D.S."/>
        </authorList>
    </citation>
    <scope>NUCLEOTIDE SEQUENCE</scope>
</reference>
<feature type="repeat" description="ANK" evidence="3">
    <location>
        <begin position="33"/>
        <end position="65"/>
    </location>
</feature>
<dbReference type="InParanoid" id="T1EI80"/>
<dbReference type="eggNOG" id="KOG0504">
    <property type="taxonomic scope" value="Eukaryota"/>
</dbReference>
<keyword evidence="1" id="KW-0677">Repeat</keyword>
<dbReference type="STRING" id="6412.T1EI80"/>
<accession>T1EI80</accession>
<dbReference type="GeneID" id="20196280"/>
<dbReference type="EnsemblMetazoa" id="HelroT135312">
    <property type="protein sequence ID" value="HelroP135312"/>
    <property type="gene ID" value="HelroG135312"/>
</dbReference>
<feature type="repeat" description="ANK" evidence="3">
    <location>
        <begin position="1"/>
        <end position="32"/>
    </location>
</feature>
<dbReference type="InterPro" id="IPR002110">
    <property type="entry name" value="Ankyrin_rpt"/>
</dbReference>
<dbReference type="KEGG" id="hro:HELRODRAFT_135312"/>
<protein>
    <submittedName>
        <fullName evidence="4 5">Uncharacterized protein</fullName>
    </submittedName>
</protein>
<evidence type="ECO:0000313" key="6">
    <source>
        <dbReference type="Proteomes" id="UP000015101"/>
    </source>
</evidence>
<evidence type="ECO:0000256" key="1">
    <source>
        <dbReference type="ARBA" id="ARBA00022737"/>
    </source>
</evidence>
<dbReference type="Proteomes" id="UP000015101">
    <property type="component" value="Unassembled WGS sequence"/>
</dbReference>
<dbReference type="HOGENOM" id="CLU_000134_45_5_1"/>
<evidence type="ECO:0000313" key="5">
    <source>
        <dbReference type="EnsemblMetazoa" id="HelroP135312"/>
    </source>
</evidence>
<evidence type="ECO:0000313" key="4">
    <source>
        <dbReference type="EMBL" id="ESN98931.1"/>
    </source>
</evidence>
<dbReference type="CTD" id="20196280"/>
<organism evidence="5 6">
    <name type="scientific">Helobdella robusta</name>
    <name type="common">Californian leech</name>
    <dbReference type="NCBI Taxonomy" id="6412"/>
    <lineage>
        <taxon>Eukaryota</taxon>
        <taxon>Metazoa</taxon>
        <taxon>Spiralia</taxon>
        <taxon>Lophotrochozoa</taxon>
        <taxon>Annelida</taxon>
        <taxon>Clitellata</taxon>
        <taxon>Hirudinea</taxon>
        <taxon>Rhynchobdellida</taxon>
        <taxon>Glossiphoniidae</taxon>
        <taxon>Helobdella</taxon>
    </lineage>
</organism>
<keyword evidence="2 3" id="KW-0040">ANK repeat</keyword>
<evidence type="ECO:0000256" key="2">
    <source>
        <dbReference type="ARBA" id="ARBA00023043"/>
    </source>
</evidence>
<dbReference type="Pfam" id="PF12796">
    <property type="entry name" value="Ank_2"/>
    <property type="match status" value="1"/>
</dbReference>
<dbReference type="EMBL" id="AMQM01001078">
    <property type="status" value="NOT_ANNOTATED_CDS"/>
    <property type="molecule type" value="Genomic_DNA"/>
</dbReference>
<proteinExistence type="predicted"/>
<dbReference type="AlphaFoldDB" id="T1EI80"/>